<dbReference type="RefSeq" id="WP_111222516.1">
    <property type="nucleotide sequence ID" value="NZ_CP117255.1"/>
</dbReference>
<evidence type="ECO:0000256" key="6">
    <source>
        <dbReference type="ARBA" id="ARBA00032976"/>
    </source>
</evidence>
<dbReference type="GO" id="GO:0005975">
    <property type="term" value="P:carbohydrate metabolic process"/>
    <property type="evidence" value="ECO:0007669"/>
    <property type="project" value="InterPro"/>
</dbReference>
<proteinExistence type="inferred from homology"/>
<keyword evidence="9" id="KW-1185">Reference proteome</keyword>
<dbReference type="Gene3D" id="3.20.20.370">
    <property type="entry name" value="Glycoside hydrolase/deacetylase"/>
    <property type="match status" value="1"/>
</dbReference>
<sequence>MNTVVTGDKASHRSFPILMYHHIADAPPRGVGSRYMFVSKRRFRSQMQALKLLGYTGCSMAELGLYMSGEKKGKAVGITFDDGYRNVHHNALPVLAEFGFTSTTYFVSRQVGGYNKWDEGRMPVDPCMTKEELREWMAGGQEVGAHTLDHARLGVLGEAEAREQMAGSKAELEDISGSAVTAFSYPFGSHNDLVVAIARDSGFLTATTTIKGKANAILDQMRLPRVTVRRKDIVPKFLWSRIL</sequence>
<dbReference type="PANTHER" id="PTHR34216">
    <property type="match status" value="1"/>
</dbReference>
<organism evidence="8 9">
    <name type="scientific">Rhizobium tumorigenes</name>
    <dbReference type="NCBI Taxonomy" id="2041385"/>
    <lineage>
        <taxon>Bacteria</taxon>
        <taxon>Pseudomonadati</taxon>
        <taxon>Pseudomonadota</taxon>
        <taxon>Alphaproteobacteria</taxon>
        <taxon>Hyphomicrobiales</taxon>
        <taxon>Rhizobiaceae</taxon>
        <taxon>Rhizobium/Agrobacterium group</taxon>
        <taxon>Rhizobium</taxon>
    </lineage>
</organism>
<comment type="function">
    <text evidence="1">Is involved in generating a small heat-stable compound (Nod), an acylated oligomer of N-acetylglucosamine, that stimulates mitosis in various plant protoplasts.</text>
</comment>
<accession>A0AAF1KCR3</accession>
<dbReference type="GO" id="GO:0016810">
    <property type="term" value="F:hydrolase activity, acting on carbon-nitrogen (but not peptide) bonds"/>
    <property type="evidence" value="ECO:0007669"/>
    <property type="project" value="InterPro"/>
</dbReference>
<reference evidence="8 9" key="1">
    <citation type="journal article" date="2018" name="Sci. Rep.">
        <title>Rhizobium tumorigenes sp. nov., a novel plant tumorigenic bacterium isolated from cane gall tumors on thornless blackberry.</title>
        <authorList>
            <person name="Kuzmanovi N."/>
            <person name="Smalla K."/>
            <person name="Gronow S."/>
            <person name="PuBawska J."/>
        </authorList>
    </citation>
    <scope>NUCLEOTIDE SEQUENCE [LARGE SCALE GENOMIC DNA]</scope>
    <source>
        <strain evidence="8 9">1078</strain>
    </source>
</reference>
<evidence type="ECO:0000256" key="2">
    <source>
        <dbReference type="ARBA" id="ARBA00004613"/>
    </source>
</evidence>
<reference evidence="9" key="2">
    <citation type="journal article" date="2023" name="MicrobiologyOpen">
        <title>Genomics of the tumorigenes clade of the family Rhizobiaceae and description of Rhizobium rhododendri sp. nov.</title>
        <authorList>
            <person name="Kuzmanovic N."/>
            <person name="diCenzo G.C."/>
            <person name="Bunk B."/>
            <person name="Sproeer C."/>
            <person name="Fruehling A."/>
            <person name="Neumann-Schaal M."/>
            <person name="Overmann J."/>
            <person name="Smalla K."/>
        </authorList>
    </citation>
    <scope>NUCLEOTIDE SEQUENCE [LARGE SCALE GENOMIC DNA]</scope>
    <source>
        <strain evidence="9">1078</strain>
    </source>
</reference>
<feature type="domain" description="NodB homology" evidence="7">
    <location>
        <begin position="74"/>
        <end position="243"/>
    </location>
</feature>
<evidence type="ECO:0000313" key="8">
    <source>
        <dbReference type="EMBL" id="WFR94380.1"/>
    </source>
</evidence>
<name>A0AAF1KCR3_9HYPH</name>
<keyword evidence="5" id="KW-0732">Signal</keyword>
<dbReference type="CDD" id="cd10918">
    <property type="entry name" value="CE4_NodB_like_5s_6s"/>
    <property type="match status" value="1"/>
</dbReference>
<dbReference type="PANTHER" id="PTHR34216:SF3">
    <property type="entry name" value="POLY-BETA-1,6-N-ACETYL-D-GLUCOSAMINE N-DEACETYLASE"/>
    <property type="match status" value="1"/>
</dbReference>
<dbReference type="InterPro" id="IPR011330">
    <property type="entry name" value="Glyco_hydro/deAcase_b/a-brl"/>
</dbReference>
<dbReference type="Pfam" id="PF01522">
    <property type="entry name" value="Polysacc_deac_1"/>
    <property type="match status" value="1"/>
</dbReference>
<dbReference type="AlphaFoldDB" id="A0AAF1KCR3"/>
<dbReference type="InterPro" id="IPR051398">
    <property type="entry name" value="Polysacch_Deacetylase"/>
</dbReference>
<dbReference type="InterPro" id="IPR002509">
    <property type="entry name" value="NODB_dom"/>
</dbReference>
<evidence type="ECO:0000313" key="9">
    <source>
        <dbReference type="Proteomes" id="UP000249499"/>
    </source>
</evidence>
<dbReference type="Proteomes" id="UP000249499">
    <property type="component" value="Chromosome"/>
</dbReference>
<comment type="similarity">
    <text evidence="3">Belongs to the polysaccharide deacetylase family.</text>
</comment>
<protein>
    <recommendedName>
        <fullName evidence="4">Chitooligosaccharide deacetylase</fullName>
    </recommendedName>
    <alternativeName>
        <fullName evidence="6">Nodulation protein B</fullName>
    </alternativeName>
</protein>
<dbReference type="SUPFAM" id="SSF88713">
    <property type="entry name" value="Glycoside hydrolase/deacetylase"/>
    <property type="match status" value="1"/>
</dbReference>
<dbReference type="EMBL" id="CP117255">
    <property type="protein sequence ID" value="WFR94380.1"/>
    <property type="molecule type" value="Genomic_DNA"/>
</dbReference>
<dbReference type="PROSITE" id="PS51677">
    <property type="entry name" value="NODB"/>
    <property type="match status" value="1"/>
</dbReference>
<evidence type="ECO:0000256" key="4">
    <source>
        <dbReference type="ARBA" id="ARBA00020071"/>
    </source>
</evidence>
<dbReference type="KEGG" id="rtu:PR017_11090"/>
<evidence type="ECO:0000256" key="1">
    <source>
        <dbReference type="ARBA" id="ARBA00003236"/>
    </source>
</evidence>
<gene>
    <name evidence="8" type="ORF">PR017_11090</name>
</gene>
<evidence type="ECO:0000259" key="7">
    <source>
        <dbReference type="PROSITE" id="PS51677"/>
    </source>
</evidence>
<evidence type="ECO:0000256" key="5">
    <source>
        <dbReference type="ARBA" id="ARBA00022729"/>
    </source>
</evidence>
<comment type="subcellular location">
    <subcellularLocation>
        <location evidence="2">Secreted</location>
    </subcellularLocation>
</comment>
<dbReference type="GO" id="GO:0005576">
    <property type="term" value="C:extracellular region"/>
    <property type="evidence" value="ECO:0007669"/>
    <property type="project" value="UniProtKB-SubCell"/>
</dbReference>
<evidence type="ECO:0000256" key="3">
    <source>
        <dbReference type="ARBA" id="ARBA00010973"/>
    </source>
</evidence>